<evidence type="ECO:0000313" key="1">
    <source>
        <dbReference type="EMBL" id="XBS49378.1"/>
    </source>
</evidence>
<accession>A0AAU7PH59</accession>
<dbReference type="GO" id="GO:0019028">
    <property type="term" value="C:viral capsid"/>
    <property type="evidence" value="ECO:0007669"/>
    <property type="project" value="UniProtKB-KW"/>
</dbReference>
<name>A0AAU7PH59_9CAUD</name>
<sequence length="48" mass="5688">MEEILKKTLQDVSKTVATQDDAVKILKAFIQNLEHCRYNSRIQCLHKW</sequence>
<proteinExistence type="predicted"/>
<organism evidence="1">
    <name type="scientific">Escherichia phage fEgEco12</name>
    <dbReference type="NCBI Taxonomy" id="3158837"/>
    <lineage>
        <taxon>Viruses</taxon>
        <taxon>Duplodnaviria</taxon>
        <taxon>Heunggongvirae</taxon>
        <taxon>Uroviricota</taxon>
        <taxon>Caudoviricetes</taxon>
    </lineage>
</organism>
<keyword evidence="1" id="KW-0167">Capsid protein</keyword>
<keyword evidence="1" id="KW-0946">Virion</keyword>
<reference evidence="1" key="1">
    <citation type="submission" date="2024-05" db="EMBL/GenBank/DDBJ databases">
        <authorList>
            <person name="Badawy S."/>
            <person name="Skurnik M."/>
        </authorList>
    </citation>
    <scope>NUCLEOTIDE SEQUENCE</scope>
</reference>
<protein>
    <submittedName>
        <fullName evidence="1">Coat protein</fullName>
    </submittedName>
</protein>
<dbReference type="EMBL" id="PP777464">
    <property type="protein sequence ID" value="XBS49378.1"/>
    <property type="molecule type" value="Genomic_DNA"/>
</dbReference>